<dbReference type="SFLD" id="SFLDG01212">
    <property type="entry name" value="Phytoene_synthase_like"/>
    <property type="match status" value="1"/>
</dbReference>
<dbReference type="InterPro" id="IPR044843">
    <property type="entry name" value="Trans_IPPS_bact-type"/>
</dbReference>
<dbReference type="InterPro" id="IPR008949">
    <property type="entry name" value="Isoprenoid_synthase_dom_sf"/>
</dbReference>
<dbReference type="AlphaFoldDB" id="A0A142VY93"/>
<dbReference type="PANTHER" id="PTHR31480">
    <property type="entry name" value="BIFUNCTIONAL LYCOPENE CYCLASE/PHYTOENE SYNTHASE"/>
    <property type="match status" value="1"/>
</dbReference>
<evidence type="ECO:0000256" key="1">
    <source>
        <dbReference type="ARBA" id="ARBA00022679"/>
    </source>
</evidence>
<dbReference type="InterPro" id="IPR033904">
    <property type="entry name" value="Trans_IPPS_HH"/>
</dbReference>
<name>A0A142VY93_9SPHN</name>
<dbReference type="SFLD" id="SFLDS00005">
    <property type="entry name" value="Isoprenoid_Synthase_Type_I"/>
    <property type="match status" value="1"/>
</dbReference>
<dbReference type="EMBL" id="CP013342">
    <property type="protein sequence ID" value="AMU94780.1"/>
    <property type="molecule type" value="Genomic_DNA"/>
</dbReference>
<dbReference type="GO" id="GO:0004311">
    <property type="term" value="F:geranylgeranyl diphosphate synthase activity"/>
    <property type="evidence" value="ECO:0007669"/>
    <property type="project" value="InterPro"/>
</dbReference>
<sequence>MTAAGGYDAAALHRFAHDSIARGSKSFALASRLFDRRTRERVLLLYAWCRAADDLTDGQDHGGTMRAGHDAVAAVARIRDLTDRAFAGDPTGDPAFDALGLLLTEVAIPRAVIDDIVAGFELDAADWRPRSEADLLRYCYHVAGAVGVAMALVMGVDPTDETTLDRASDLGIAFQLANIARDIAEDAAADRCYLPVDWLVELDIPPGQHMHPAFRPRLAVMAKWLAEMAGEYEASARWGARKLPPRSRWAVLAAAGIYGDIARAVRRRGDHAWDHRTATTRAAKFGWVARAGWSVLRRPPLRRIARDGLWTRPRIAGGAETAQ</sequence>
<dbReference type="SFLD" id="SFLDG01018">
    <property type="entry name" value="Squalene/Phytoene_Synthase_Lik"/>
    <property type="match status" value="1"/>
</dbReference>
<accession>A0A142VY93</accession>
<gene>
    <name evidence="2" type="ORF">AOA14_09220</name>
</gene>
<proteinExistence type="predicted"/>
<evidence type="ECO:0000313" key="2">
    <source>
        <dbReference type="EMBL" id="AMU94780.1"/>
    </source>
</evidence>
<dbReference type="KEGG" id="ster:AOA14_09220"/>
<reference evidence="3" key="1">
    <citation type="submission" date="2015-11" db="EMBL/GenBank/DDBJ databases">
        <title>Complete genome sequence of a polyethylene glycol-degrading strain Sphingopyxis terrae strain 203-1 (NBRC 15098).</title>
        <authorList>
            <person name="Yoshiyuki O."/>
            <person name="Shouta N."/>
            <person name="Nagata Y."/>
            <person name="Numata M."/>
            <person name="Tsuchikane K."/>
            <person name="Hosoyama A."/>
            <person name="Yamazoe A."/>
            <person name="Tsuda M."/>
            <person name="Fujita N."/>
            <person name="Kawai F."/>
        </authorList>
    </citation>
    <scope>NUCLEOTIDE SEQUENCE [LARGE SCALE GENOMIC DNA]</scope>
    <source>
        <strain evidence="3">203-1</strain>
    </source>
</reference>
<dbReference type="RefSeq" id="WP_062901579.1">
    <property type="nucleotide sequence ID" value="NZ_CP013342.1"/>
</dbReference>
<organism evidence="2 3">
    <name type="scientific">Sphingopyxis terrae subsp. terrae NBRC 15098</name>
    <dbReference type="NCBI Taxonomy" id="1219058"/>
    <lineage>
        <taxon>Bacteria</taxon>
        <taxon>Pseudomonadati</taxon>
        <taxon>Pseudomonadota</taxon>
        <taxon>Alphaproteobacteria</taxon>
        <taxon>Sphingomonadales</taxon>
        <taxon>Sphingomonadaceae</taxon>
        <taxon>Sphingopyxis</taxon>
    </lineage>
</organism>
<dbReference type="InterPro" id="IPR002060">
    <property type="entry name" value="Squ/phyt_synthse"/>
</dbReference>
<dbReference type="InterPro" id="IPR019845">
    <property type="entry name" value="Squalene/phytoene_synthase_CS"/>
</dbReference>
<dbReference type="Proteomes" id="UP000076234">
    <property type="component" value="Chromosome"/>
</dbReference>
<dbReference type="CDD" id="cd00683">
    <property type="entry name" value="Trans_IPPS_HH"/>
    <property type="match status" value="1"/>
</dbReference>
<reference evidence="2 3" key="2">
    <citation type="journal article" date="2016" name="Genome Announc.">
        <title>Complete Genome Sequence of Sphingopyxis terrae Strain 203-1 (NBRC 111660), a Polyethylene Glycol Degrader.</title>
        <authorList>
            <person name="Ohtsubo Y."/>
            <person name="Nonoyama S."/>
            <person name="Nagata Y."/>
            <person name="Numata M."/>
            <person name="Tsuchikane K."/>
            <person name="Hosoyama A."/>
            <person name="Yamazoe A."/>
            <person name="Tsuda M."/>
            <person name="Fujita N."/>
            <person name="Kawai F."/>
        </authorList>
    </citation>
    <scope>NUCLEOTIDE SEQUENCE [LARGE SCALE GENOMIC DNA]</scope>
    <source>
        <strain evidence="2 3">203-1</strain>
    </source>
</reference>
<dbReference type="STRING" id="1219058.AOA14_09220"/>
<dbReference type="GO" id="GO:0051996">
    <property type="term" value="F:squalene synthase [NAD(P)H] activity"/>
    <property type="evidence" value="ECO:0007669"/>
    <property type="project" value="InterPro"/>
</dbReference>
<dbReference type="Pfam" id="PF00494">
    <property type="entry name" value="SQS_PSY"/>
    <property type="match status" value="1"/>
</dbReference>
<protein>
    <submittedName>
        <fullName evidence="2">Phytoene synthase</fullName>
    </submittedName>
</protein>
<dbReference type="PROSITE" id="PS01045">
    <property type="entry name" value="SQUALEN_PHYTOEN_SYN_2"/>
    <property type="match status" value="1"/>
</dbReference>
<dbReference type="SUPFAM" id="SSF48576">
    <property type="entry name" value="Terpenoid synthases"/>
    <property type="match status" value="1"/>
</dbReference>
<keyword evidence="1" id="KW-0808">Transferase</keyword>
<dbReference type="PROSITE" id="PS01044">
    <property type="entry name" value="SQUALEN_PHYTOEN_SYN_1"/>
    <property type="match status" value="1"/>
</dbReference>
<dbReference type="Gene3D" id="1.10.600.10">
    <property type="entry name" value="Farnesyl Diphosphate Synthase"/>
    <property type="match status" value="1"/>
</dbReference>
<dbReference type="GO" id="GO:0016117">
    <property type="term" value="P:carotenoid biosynthetic process"/>
    <property type="evidence" value="ECO:0007669"/>
    <property type="project" value="UniProtKB-ARBA"/>
</dbReference>
<evidence type="ECO:0000313" key="3">
    <source>
        <dbReference type="Proteomes" id="UP000076234"/>
    </source>
</evidence>